<protein>
    <submittedName>
        <fullName evidence="1">Uncharacterized protein</fullName>
    </submittedName>
</protein>
<reference evidence="2" key="1">
    <citation type="submission" date="2016-10" db="EMBL/GenBank/DDBJ databases">
        <authorList>
            <person name="Varghese N."/>
            <person name="Submissions S."/>
        </authorList>
    </citation>
    <scope>NUCLEOTIDE SEQUENCE [LARGE SCALE GENOMIC DNA]</scope>
    <source>
        <strain evidence="2">DSM 16089</strain>
    </source>
</reference>
<organism evidence="1 2">
    <name type="scientific">Microbacterium hydrocarbonoxydans</name>
    <dbReference type="NCBI Taxonomy" id="273678"/>
    <lineage>
        <taxon>Bacteria</taxon>
        <taxon>Bacillati</taxon>
        <taxon>Actinomycetota</taxon>
        <taxon>Actinomycetes</taxon>
        <taxon>Micrococcales</taxon>
        <taxon>Microbacteriaceae</taxon>
        <taxon>Microbacterium</taxon>
    </lineage>
</organism>
<dbReference type="EMBL" id="FNSQ01000005">
    <property type="protein sequence ID" value="SEB39841.1"/>
    <property type="molecule type" value="Genomic_DNA"/>
</dbReference>
<proteinExistence type="predicted"/>
<evidence type="ECO:0000313" key="2">
    <source>
        <dbReference type="Proteomes" id="UP000183750"/>
    </source>
</evidence>
<accession>A0A1H4J0R4</accession>
<gene>
    <name evidence="1" type="ORF">SAMN04489807_0478</name>
</gene>
<dbReference type="RefSeq" id="WP_060928643.1">
    <property type="nucleotide sequence ID" value="NZ_FNSQ01000005.1"/>
</dbReference>
<dbReference type="AlphaFoldDB" id="A0A1H4J0R4"/>
<name>A0A1H4J0R4_9MICO</name>
<sequence length="87" mass="9187">MYSIALPQTGSADGAWAKAQAVAALGTAVDALDDVGASLAVLASDTDWHSDGVRAMQESLDDLRVRTRVEVSETRSREFEAEGADFS</sequence>
<evidence type="ECO:0000313" key="1">
    <source>
        <dbReference type="EMBL" id="SEB39841.1"/>
    </source>
</evidence>
<dbReference type="OrthoDB" id="5083319at2"/>
<keyword evidence="2" id="KW-1185">Reference proteome</keyword>
<dbReference type="Proteomes" id="UP000183750">
    <property type="component" value="Unassembled WGS sequence"/>
</dbReference>